<dbReference type="PANTHER" id="PTHR39452">
    <property type="entry name" value="CHEY-P PHOSPHATASE CHEX"/>
    <property type="match status" value="1"/>
</dbReference>
<dbReference type="SUPFAM" id="SSF103039">
    <property type="entry name" value="CheC-like"/>
    <property type="match status" value="1"/>
</dbReference>
<proteinExistence type="predicted"/>
<evidence type="ECO:0000256" key="1">
    <source>
        <dbReference type="ARBA" id="ARBA00022500"/>
    </source>
</evidence>
<evidence type="ECO:0000259" key="2">
    <source>
        <dbReference type="Pfam" id="PF13690"/>
    </source>
</evidence>
<dbReference type="InterPro" id="IPR028051">
    <property type="entry name" value="CheX-like_dom"/>
</dbReference>
<organism evidence="3 4">
    <name type="scientific">Anoxybacillus flavithermus (strain DSM 21510 / WK1)</name>
    <dbReference type="NCBI Taxonomy" id="491915"/>
    <lineage>
        <taxon>Bacteria</taxon>
        <taxon>Bacillati</taxon>
        <taxon>Bacillota</taxon>
        <taxon>Bacilli</taxon>
        <taxon>Bacillales</taxon>
        <taxon>Anoxybacillaceae</taxon>
        <taxon>Anoxybacillus</taxon>
    </lineage>
</organism>
<sequence length="160" mass="17396">MMKKKGGLFMALGEKITTILNGTIESIRSVIPLSMTIDKPSLFVQPFTQTSISVLIGMTGDLRGRLIIEGHETMFGSIGETMFGMPLEGEMLESFTGELGNMIAGNLATIVSQKGITIDITPPTVLVGQTKIYGFDKAFRVPIHFESKGELQLILTIDNE</sequence>
<dbReference type="AlphaFoldDB" id="B7GKS4"/>
<dbReference type="EMBL" id="CP000922">
    <property type="protein sequence ID" value="ACJ33730.1"/>
    <property type="molecule type" value="Genomic_DNA"/>
</dbReference>
<dbReference type="eggNOG" id="COG1406">
    <property type="taxonomic scope" value="Bacteria"/>
</dbReference>
<dbReference type="InterPro" id="IPR028976">
    <property type="entry name" value="CheC-like_sf"/>
</dbReference>
<keyword evidence="1" id="KW-0145">Chemotaxis</keyword>
<dbReference type="Proteomes" id="UP000000742">
    <property type="component" value="Chromosome"/>
</dbReference>
<dbReference type="Pfam" id="PF13690">
    <property type="entry name" value="CheX"/>
    <property type="match status" value="1"/>
</dbReference>
<dbReference type="GO" id="GO:0006935">
    <property type="term" value="P:chemotaxis"/>
    <property type="evidence" value="ECO:0007669"/>
    <property type="project" value="UniProtKB-KW"/>
</dbReference>
<dbReference type="Gene3D" id="3.40.1550.10">
    <property type="entry name" value="CheC-like"/>
    <property type="match status" value="1"/>
</dbReference>
<dbReference type="STRING" id="491915.Aflv_1362"/>
<name>B7GKS4_ANOFW</name>
<gene>
    <name evidence="3" type="primary">cheX</name>
    <name evidence="3" type="ordered locus">Aflv_1362</name>
</gene>
<evidence type="ECO:0000313" key="4">
    <source>
        <dbReference type="Proteomes" id="UP000000742"/>
    </source>
</evidence>
<feature type="domain" description="Chemotaxis phosphatase CheX-like" evidence="2">
    <location>
        <begin position="52"/>
        <end position="129"/>
    </location>
</feature>
<dbReference type="KEGG" id="afl:Aflv_1362"/>
<dbReference type="CDD" id="cd17906">
    <property type="entry name" value="CheX"/>
    <property type="match status" value="1"/>
</dbReference>
<evidence type="ECO:0000313" key="3">
    <source>
        <dbReference type="EMBL" id="ACJ33730.1"/>
    </source>
</evidence>
<protein>
    <submittedName>
        <fullName evidence="3">CheC</fullName>
    </submittedName>
</protein>
<dbReference type="PANTHER" id="PTHR39452:SF1">
    <property type="entry name" value="CHEY-P PHOSPHATASE CHEX"/>
    <property type="match status" value="1"/>
</dbReference>
<accession>B7GKS4</accession>
<dbReference type="HOGENOM" id="CLU_116290_3_0_9"/>
<reference evidence="3 4" key="1">
    <citation type="journal article" date="2008" name="Genome Biol.">
        <title>Encapsulated in silica: genome, proteome and physiology of the thermophilic bacterium Anoxybacillus flavithermus WK1.</title>
        <authorList>
            <person name="Saw J.H."/>
            <person name="Mountain B.W."/>
            <person name="Feng L."/>
            <person name="Omelchenko M.V."/>
            <person name="Hou S."/>
            <person name="Saito J.A."/>
            <person name="Stott M.B."/>
            <person name="Li D."/>
            <person name="Zhao G."/>
            <person name="Wu J."/>
            <person name="Galperin M.Y."/>
            <person name="Koonin E.V."/>
            <person name="Makarova K.S."/>
            <person name="Wolf Y.I."/>
            <person name="Rigden D.J."/>
            <person name="Dunfield P.F."/>
            <person name="Wang L."/>
            <person name="Alam M."/>
        </authorList>
    </citation>
    <scope>NUCLEOTIDE SEQUENCE [LARGE SCALE GENOMIC DNA]</scope>
    <source>
        <strain evidence="4">DSM 21510 / WK1</strain>
    </source>
</reference>
<dbReference type="InterPro" id="IPR038756">
    <property type="entry name" value="CheX-like"/>
</dbReference>